<proteinExistence type="predicted"/>
<name>A0A2I0IWH0_PUNGR</name>
<accession>A0A2I0IWH0</accession>
<dbReference type="AlphaFoldDB" id="A0A2I0IWH0"/>
<protein>
    <submittedName>
        <fullName evidence="1">Uncharacterized protein</fullName>
    </submittedName>
</protein>
<keyword evidence="2" id="KW-1185">Reference proteome</keyword>
<evidence type="ECO:0000313" key="2">
    <source>
        <dbReference type="Proteomes" id="UP000233551"/>
    </source>
</evidence>
<evidence type="ECO:0000313" key="1">
    <source>
        <dbReference type="EMBL" id="PKI47736.1"/>
    </source>
</evidence>
<reference evidence="1 2" key="1">
    <citation type="submission" date="2017-11" db="EMBL/GenBank/DDBJ databases">
        <title>De-novo sequencing of pomegranate (Punica granatum L.) genome.</title>
        <authorList>
            <person name="Akparov Z."/>
            <person name="Amiraslanov A."/>
            <person name="Hajiyeva S."/>
            <person name="Abbasov M."/>
            <person name="Kaur K."/>
            <person name="Hamwieh A."/>
            <person name="Solovyev V."/>
            <person name="Salamov A."/>
            <person name="Braich B."/>
            <person name="Kosarev P."/>
            <person name="Mahmoud A."/>
            <person name="Hajiyev E."/>
            <person name="Babayeva S."/>
            <person name="Izzatullayeva V."/>
            <person name="Mammadov A."/>
            <person name="Mammadov A."/>
            <person name="Sharifova S."/>
            <person name="Ojaghi J."/>
            <person name="Eynullazada K."/>
            <person name="Bayramov B."/>
            <person name="Abdulazimova A."/>
            <person name="Shahmuradov I."/>
        </authorList>
    </citation>
    <scope>NUCLEOTIDE SEQUENCE [LARGE SCALE GENOMIC DNA]</scope>
    <source>
        <strain evidence="2">cv. AG2017</strain>
        <tissue evidence="1">Leaf</tissue>
    </source>
</reference>
<sequence length="161" mass="17784">MANLLKVFLTFRAGRRRPFETFPFFPPSGGSMSAQARGTHKLSRNWAFMGRTPRNFPLWAVCGHILAHIFVYGPFARPLSVTVAPFRTSGRIFRPIHPIMSIANRRSNKRSKRTIGSGPCLRGPSPWQFVAPDGSVVGDSEARDSAALIVSVALCYPEPPC</sequence>
<dbReference type="EMBL" id="PGOL01002464">
    <property type="protein sequence ID" value="PKI47736.1"/>
    <property type="molecule type" value="Genomic_DNA"/>
</dbReference>
<gene>
    <name evidence="1" type="ORF">CRG98_031869</name>
</gene>
<organism evidence="1 2">
    <name type="scientific">Punica granatum</name>
    <name type="common">Pomegranate</name>
    <dbReference type="NCBI Taxonomy" id="22663"/>
    <lineage>
        <taxon>Eukaryota</taxon>
        <taxon>Viridiplantae</taxon>
        <taxon>Streptophyta</taxon>
        <taxon>Embryophyta</taxon>
        <taxon>Tracheophyta</taxon>
        <taxon>Spermatophyta</taxon>
        <taxon>Magnoliopsida</taxon>
        <taxon>eudicotyledons</taxon>
        <taxon>Gunneridae</taxon>
        <taxon>Pentapetalae</taxon>
        <taxon>rosids</taxon>
        <taxon>malvids</taxon>
        <taxon>Myrtales</taxon>
        <taxon>Lythraceae</taxon>
        <taxon>Punica</taxon>
    </lineage>
</organism>
<comment type="caution">
    <text evidence="1">The sequence shown here is derived from an EMBL/GenBank/DDBJ whole genome shotgun (WGS) entry which is preliminary data.</text>
</comment>
<dbReference type="Proteomes" id="UP000233551">
    <property type="component" value="Unassembled WGS sequence"/>
</dbReference>